<dbReference type="Pfam" id="PF13477">
    <property type="entry name" value="Glyco_trans_4_2"/>
    <property type="match status" value="1"/>
</dbReference>
<evidence type="ECO:0000313" key="3">
    <source>
        <dbReference type="EMBL" id="RHJ58012.1"/>
    </source>
</evidence>
<name>A0A415CWN1_9FIRM</name>
<dbReference type="InterPro" id="IPR001296">
    <property type="entry name" value="Glyco_trans_1"/>
</dbReference>
<protein>
    <submittedName>
        <fullName evidence="3">Glycosyltransferase family 1 protein</fullName>
    </submittedName>
</protein>
<dbReference type="AlphaFoldDB" id="A0A415CWN1"/>
<comment type="caution">
    <text evidence="3">The sequence shown here is derived from an EMBL/GenBank/DDBJ whole genome shotgun (WGS) entry which is preliminary data.</text>
</comment>
<reference evidence="3 4" key="1">
    <citation type="submission" date="2018-08" db="EMBL/GenBank/DDBJ databases">
        <title>A genome reference for cultivated species of the human gut microbiota.</title>
        <authorList>
            <person name="Zou Y."/>
            <person name="Xue W."/>
            <person name="Luo G."/>
        </authorList>
    </citation>
    <scope>NUCLEOTIDE SEQUENCE [LARGE SCALE GENOMIC DNA]</scope>
    <source>
        <strain evidence="3 4">AM09-9</strain>
    </source>
</reference>
<dbReference type="PANTHER" id="PTHR45947:SF3">
    <property type="entry name" value="SULFOQUINOVOSYL TRANSFERASE SQD2"/>
    <property type="match status" value="1"/>
</dbReference>
<dbReference type="InterPro" id="IPR050194">
    <property type="entry name" value="Glycosyltransferase_grp1"/>
</dbReference>
<keyword evidence="3" id="KW-0808">Transferase</keyword>
<sequence>MKVLLTATVQSHICQFHKLLVDVLHNHGCEVHVAARNNLVEKNGLKLDFVEKVYDIPFSRSPKSRENIKAYKELKEIIDKENYDVIHCNTPMGGIVTRLAAKKARKKGTKVYYTAHGFHFYKGASKKNWLVFYPIEKYFSKLTDKVITITKEDYCLAKKKFSCEVERIHGVGVDEQRYFPVDEKVKDDLKEKMGYMSDQKIILCVGELNKNKNQIMAIEAMAGIVKENPEAILVLAGNGSEKENLEKAIEEKNLTGNVQLIGYVTNLQEYQYIADVAISCSKREGLPLNIVEAMLSGTPVVATMNRGHRELIQDGVDGFIVVVNDEKALENKIIELLNEKKMYDVISQQALDNAKQYTFKNVKRELEKIYF</sequence>
<dbReference type="Proteomes" id="UP000285832">
    <property type="component" value="Unassembled WGS sequence"/>
</dbReference>
<feature type="domain" description="Glycosyltransferase subfamily 4-like N-terminal" evidence="2">
    <location>
        <begin position="2"/>
        <end position="149"/>
    </location>
</feature>
<evidence type="ECO:0000259" key="1">
    <source>
        <dbReference type="Pfam" id="PF00534"/>
    </source>
</evidence>
<dbReference type="CDD" id="cd03808">
    <property type="entry name" value="GT4_CapM-like"/>
    <property type="match status" value="1"/>
</dbReference>
<dbReference type="Gene3D" id="3.40.50.2000">
    <property type="entry name" value="Glycogen Phosphorylase B"/>
    <property type="match status" value="2"/>
</dbReference>
<gene>
    <name evidence="3" type="ORF">DW116_12200</name>
</gene>
<accession>A0A415CWN1</accession>
<dbReference type="InterPro" id="IPR028098">
    <property type="entry name" value="Glyco_trans_4-like_N"/>
</dbReference>
<evidence type="ECO:0000313" key="4">
    <source>
        <dbReference type="Proteomes" id="UP000285832"/>
    </source>
</evidence>
<feature type="domain" description="Glycosyl transferase family 1" evidence="1">
    <location>
        <begin position="187"/>
        <end position="350"/>
    </location>
</feature>
<dbReference type="EMBL" id="QRMI01000041">
    <property type="protein sequence ID" value="RHJ58012.1"/>
    <property type="molecule type" value="Genomic_DNA"/>
</dbReference>
<dbReference type="RefSeq" id="WP_118279389.1">
    <property type="nucleotide sequence ID" value="NZ_JAQDJO010000042.1"/>
</dbReference>
<dbReference type="SUPFAM" id="SSF53756">
    <property type="entry name" value="UDP-Glycosyltransferase/glycogen phosphorylase"/>
    <property type="match status" value="1"/>
</dbReference>
<evidence type="ECO:0000259" key="2">
    <source>
        <dbReference type="Pfam" id="PF13477"/>
    </source>
</evidence>
<dbReference type="PANTHER" id="PTHR45947">
    <property type="entry name" value="SULFOQUINOVOSYL TRANSFERASE SQD2"/>
    <property type="match status" value="1"/>
</dbReference>
<dbReference type="GO" id="GO:0016757">
    <property type="term" value="F:glycosyltransferase activity"/>
    <property type="evidence" value="ECO:0007669"/>
    <property type="project" value="InterPro"/>
</dbReference>
<proteinExistence type="predicted"/>
<organism evidence="3 4">
    <name type="scientific">[Ruminococcus] lactaris</name>
    <dbReference type="NCBI Taxonomy" id="46228"/>
    <lineage>
        <taxon>Bacteria</taxon>
        <taxon>Bacillati</taxon>
        <taxon>Bacillota</taxon>
        <taxon>Clostridia</taxon>
        <taxon>Lachnospirales</taxon>
        <taxon>Lachnospiraceae</taxon>
        <taxon>Mediterraneibacter</taxon>
    </lineage>
</organism>
<dbReference type="Pfam" id="PF00534">
    <property type="entry name" value="Glycos_transf_1"/>
    <property type="match status" value="1"/>
</dbReference>